<dbReference type="EMBL" id="CP004121">
    <property type="protein sequence ID" value="AGF55879.1"/>
    <property type="molecule type" value="Genomic_DNA"/>
</dbReference>
<dbReference type="Proteomes" id="UP000011728">
    <property type="component" value="Chromosome"/>
</dbReference>
<gene>
    <name evidence="6" type="ORF">Cspa_c21130</name>
</gene>
<evidence type="ECO:0000313" key="7">
    <source>
        <dbReference type="Proteomes" id="UP000011728"/>
    </source>
</evidence>
<dbReference type="OrthoDB" id="9810688at2"/>
<sequence length="154" mass="17135">MNRKPLKLVISDPSHCLGCKSCELACATGKLSKYIANGQADKRTIIPNIMITENDNLKFPVYCRHCKDAYCLKLCPNKAIEDVQDIMKLNEDKCIGCGICQQACPYGVINMTSYNEDSKIKKLAVKCDMCIERQLNNEAPFCYSACPTKALGLI</sequence>
<dbReference type="InterPro" id="IPR017900">
    <property type="entry name" value="4Fe4S_Fe_S_CS"/>
</dbReference>
<dbReference type="eggNOG" id="COG1142">
    <property type="taxonomic scope" value="Bacteria"/>
</dbReference>
<dbReference type="GO" id="GO:0051539">
    <property type="term" value="F:4 iron, 4 sulfur cluster binding"/>
    <property type="evidence" value="ECO:0007669"/>
    <property type="project" value="UniProtKB-KW"/>
</dbReference>
<evidence type="ECO:0000256" key="3">
    <source>
        <dbReference type="ARBA" id="ARBA00023004"/>
    </source>
</evidence>
<dbReference type="Gene3D" id="3.30.70.20">
    <property type="match status" value="2"/>
</dbReference>
<evidence type="ECO:0000259" key="5">
    <source>
        <dbReference type="PROSITE" id="PS51379"/>
    </source>
</evidence>
<dbReference type="RefSeq" id="WP_015392199.1">
    <property type="nucleotide sequence ID" value="NC_020291.1"/>
</dbReference>
<dbReference type="InterPro" id="IPR017896">
    <property type="entry name" value="4Fe4S_Fe-S-bd"/>
</dbReference>
<feature type="domain" description="4Fe-4S ferredoxin-type" evidence="5">
    <location>
        <begin position="6"/>
        <end position="37"/>
    </location>
</feature>
<feature type="domain" description="4Fe-4S ferredoxin-type" evidence="5">
    <location>
        <begin position="85"/>
        <end position="114"/>
    </location>
</feature>
<dbReference type="SUPFAM" id="SSF54862">
    <property type="entry name" value="4Fe-4S ferredoxins"/>
    <property type="match status" value="1"/>
</dbReference>
<organism evidence="6 7">
    <name type="scientific">Clostridium saccharoperbutylacetonicum N1-4(HMT)</name>
    <dbReference type="NCBI Taxonomy" id="931276"/>
    <lineage>
        <taxon>Bacteria</taxon>
        <taxon>Bacillati</taxon>
        <taxon>Bacillota</taxon>
        <taxon>Clostridia</taxon>
        <taxon>Eubacteriales</taxon>
        <taxon>Clostridiaceae</taxon>
        <taxon>Clostridium</taxon>
    </lineage>
</organism>
<dbReference type="Pfam" id="PF12800">
    <property type="entry name" value="Fer4_4"/>
    <property type="match status" value="1"/>
</dbReference>
<dbReference type="GO" id="GO:0046872">
    <property type="term" value="F:metal ion binding"/>
    <property type="evidence" value="ECO:0007669"/>
    <property type="project" value="UniProtKB-KW"/>
</dbReference>
<dbReference type="InterPro" id="IPR050954">
    <property type="entry name" value="ET_IronSulfur_Cluster-Binding"/>
</dbReference>
<dbReference type="CDD" id="cd10554">
    <property type="entry name" value="HycB_like"/>
    <property type="match status" value="1"/>
</dbReference>
<proteinExistence type="predicted"/>
<reference evidence="6 7" key="1">
    <citation type="submission" date="2013-02" db="EMBL/GenBank/DDBJ databases">
        <title>Genome sequence of Clostridium saccharoperbutylacetonicum N1-4(HMT).</title>
        <authorList>
            <person name="Poehlein A."/>
            <person name="Daniel R."/>
        </authorList>
    </citation>
    <scope>NUCLEOTIDE SEQUENCE [LARGE SCALE GENOMIC DNA]</scope>
    <source>
        <strain evidence="7">N1-4(HMT)</strain>
    </source>
</reference>
<evidence type="ECO:0000256" key="2">
    <source>
        <dbReference type="ARBA" id="ARBA00022723"/>
    </source>
</evidence>
<keyword evidence="7" id="KW-1185">Reference proteome</keyword>
<protein>
    <submittedName>
        <fullName evidence="6">4Fe-4S ferredoxin, iron-sulfur binding domain protein</fullName>
    </submittedName>
</protein>
<dbReference type="AlphaFoldDB" id="M1MD82"/>
<keyword evidence="3" id="KW-0408">Iron</keyword>
<keyword evidence="1" id="KW-0004">4Fe-4S</keyword>
<evidence type="ECO:0000256" key="1">
    <source>
        <dbReference type="ARBA" id="ARBA00022485"/>
    </source>
</evidence>
<dbReference type="PANTHER" id="PTHR43177">
    <property type="entry name" value="PROTEIN NRFC"/>
    <property type="match status" value="1"/>
</dbReference>
<dbReference type="PANTHER" id="PTHR43177:SF3">
    <property type="entry name" value="PROTEIN NRFC HOMOLOG"/>
    <property type="match status" value="1"/>
</dbReference>
<dbReference type="KEGG" id="csr:Cspa_c21130"/>
<keyword evidence="2" id="KW-0479">Metal-binding</keyword>
<accession>M1MD82</accession>
<dbReference type="PROSITE" id="PS51379">
    <property type="entry name" value="4FE4S_FER_2"/>
    <property type="match status" value="2"/>
</dbReference>
<dbReference type="PROSITE" id="PS00198">
    <property type="entry name" value="4FE4S_FER_1"/>
    <property type="match status" value="1"/>
</dbReference>
<dbReference type="PATRIC" id="fig|931276.5.peg.2109"/>
<evidence type="ECO:0000256" key="4">
    <source>
        <dbReference type="ARBA" id="ARBA00023014"/>
    </source>
</evidence>
<dbReference type="HOGENOM" id="CLU_043374_3_0_9"/>
<dbReference type="Pfam" id="PF13247">
    <property type="entry name" value="Fer4_11"/>
    <property type="match status" value="1"/>
</dbReference>
<evidence type="ECO:0000313" key="6">
    <source>
        <dbReference type="EMBL" id="AGF55879.1"/>
    </source>
</evidence>
<name>M1MD82_9CLOT</name>
<keyword evidence="4" id="KW-0411">Iron-sulfur</keyword>